<name>A0ABN2QHE5_9ACTN</name>
<protein>
    <submittedName>
        <fullName evidence="4">Nitroreductase family protein</fullName>
    </submittedName>
</protein>
<organism evidence="4 5">
    <name type="scientific">Catenulispora subtropica</name>
    <dbReference type="NCBI Taxonomy" id="450798"/>
    <lineage>
        <taxon>Bacteria</taxon>
        <taxon>Bacillati</taxon>
        <taxon>Actinomycetota</taxon>
        <taxon>Actinomycetes</taxon>
        <taxon>Catenulisporales</taxon>
        <taxon>Catenulisporaceae</taxon>
        <taxon>Catenulispora</taxon>
    </lineage>
</organism>
<comment type="similarity">
    <text evidence="1">Belongs to the nitroreductase family.</text>
</comment>
<dbReference type="Pfam" id="PF00881">
    <property type="entry name" value="Nitroreductase"/>
    <property type="match status" value="1"/>
</dbReference>
<accession>A0ABN2QHE5</accession>
<dbReference type="InterPro" id="IPR000415">
    <property type="entry name" value="Nitroreductase-like"/>
</dbReference>
<dbReference type="CDD" id="cd02062">
    <property type="entry name" value="Nitro_FMN_reductase"/>
    <property type="match status" value="1"/>
</dbReference>
<dbReference type="EMBL" id="BAAAQM010000001">
    <property type="protein sequence ID" value="GAA1951985.1"/>
    <property type="molecule type" value="Genomic_DNA"/>
</dbReference>
<sequence length="226" mass="25276">MRFTMDIYEALYTTRAMRRVKPDPIPDTVQAQILDAAIRAPSGGNTQNWRFLLLDDPEKKKLLGPLYRDALDQLYRTIYAPRMAAVAADPDSPESIQMAKVAKSSQWLADHFEQVPLFLFAFVQWDRTGGSIFPAVWSAQLAARVNGVGSALTSILGAFHDHEVKEILGVPADDDWKQACCVSFGYPTGRWAVAPRRPAHEVAYRNGWGEPVGFTVDEPLWQPSKD</sequence>
<keyword evidence="5" id="KW-1185">Reference proteome</keyword>
<feature type="domain" description="Nitroreductase" evidence="3">
    <location>
        <begin position="14"/>
        <end position="186"/>
    </location>
</feature>
<dbReference type="PANTHER" id="PTHR43673:SF10">
    <property type="entry name" value="NADH DEHYDROGENASE_NAD(P)H NITROREDUCTASE XCC3605-RELATED"/>
    <property type="match status" value="1"/>
</dbReference>
<evidence type="ECO:0000313" key="5">
    <source>
        <dbReference type="Proteomes" id="UP001499854"/>
    </source>
</evidence>
<comment type="caution">
    <text evidence="4">The sequence shown here is derived from an EMBL/GenBank/DDBJ whole genome shotgun (WGS) entry which is preliminary data.</text>
</comment>
<dbReference type="InterPro" id="IPR029479">
    <property type="entry name" value="Nitroreductase"/>
</dbReference>
<evidence type="ECO:0000256" key="2">
    <source>
        <dbReference type="ARBA" id="ARBA00023002"/>
    </source>
</evidence>
<evidence type="ECO:0000313" key="4">
    <source>
        <dbReference type="EMBL" id="GAA1951985.1"/>
    </source>
</evidence>
<dbReference type="SUPFAM" id="SSF55469">
    <property type="entry name" value="FMN-dependent nitroreductase-like"/>
    <property type="match status" value="1"/>
</dbReference>
<reference evidence="4 5" key="1">
    <citation type="journal article" date="2019" name="Int. J. Syst. Evol. Microbiol.">
        <title>The Global Catalogue of Microorganisms (GCM) 10K type strain sequencing project: providing services to taxonomists for standard genome sequencing and annotation.</title>
        <authorList>
            <consortium name="The Broad Institute Genomics Platform"/>
            <consortium name="The Broad Institute Genome Sequencing Center for Infectious Disease"/>
            <person name="Wu L."/>
            <person name="Ma J."/>
        </authorList>
    </citation>
    <scope>NUCLEOTIDE SEQUENCE [LARGE SCALE GENOMIC DNA]</scope>
    <source>
        <strain evidence="4 5">JCM 16013</strain>
    </source>
</reference>
<dbReference type="PANTHER" id="PTHR43673">
    <property type="entry name" value="NAD(P)H NITROREDUCTASE YDGI-RELATED"/>
    <property type="match status" value="1"/>
</dbReference>
<evidence type="ECO:0000259" key="3">
    <source>
        <dbReference type="Pfam" id="PF00881"/>
    </source>
</evidence>
<gene>
    <name evidence="4" type="ORF">GCM10009838_03880</name>
</gene>
<dbReference type="Gene3D" id="3.40.109.10">
    <property type="entry name" value="NADH Oxidase"/>
    <property type="match status" value="1"/>
</dbReference>
<keyword evidence="2" id="KW-0560">Oxidoreductase</keyword>
<dbReference type="Proteomes" id="UP001499854">
    <property type="component" value="Unassembled WGS sequence"/>
</dbReference>
<proteinExistence type="inferred from homology"/>
<evidence type="ECO:0000256" key="1">
    <source>
        <dbReference type="ARBA" id="ARBA00007118"/>
    </source>
</evidence>